<dbReference type="Pfam" id="PF24917">
    <property type="entry name" value="BLTP3A_B"/>
    <property type="match status" value="2"/>
</dbReference>
<name>A0AA35R746_GEOBA</name>
<gene>
    <name evidence="2" type="ORF">GBAR_LOCUS4326</name>
</gene>
<evidence type="ECO:0000313" key="2">
    <source>
        <dbReference type="EMBL" id="CAI8005632.1"/>
    </source>
</evidence>
<dbReference type="PANTHER" id="PTHR22774:SF11">
    <property type="entry name" value="CHOREIN N-TERMINAL DOMAIN-CONTAINING PROTEIN"/>
    <property type="match status" value="1"/>
</dbReference>
<dbReference type="AlphaFoldDB" id="A0AA35R746"/>
<proteinExistence type="predicted"/>
<feature type="non-terminal residue" evidence="2">
    <location>
        <position position="1"/>
    </location>
</feature>
<dbReference type="Proteomes" id="UP001174909">
    <property type="component" value="Unassembled WGS sequence"/>
</dbReference>
<dbReference type="InterPro" id="IPR026728">
    <property type="entry name" value="BLTP3A/B"/>
</dbReference>
<feature type="region of interest" description="Disordered" evidence="1">
    <location>
        <begin position="281"/>
        <end position="302"/>
    </location>
</feature>
<organism evidence="2 3">
    <name type="scientific">Geodia barretti</name>
    <name type="common">Barrett's horny sponge</name>
    <dbReference type="NCBI Taxonomy" id="519541"/>
    <lineage>
        <taxon>Eukaryota</taxon>
        <taxon>Metazoa</taxon>
        <taxon>Porifera</taxon>
        <taxon>Demospongiae</taxon>
        <taxon>Heteroscleromorpha</taxon>
        <taxon>Tetractinellida</taxon>
        <taxon>Astrophorina</taxon>
        <taxon>Geodiidae</taxon>
        <taxon>Geodia</taxon>
    </lineage>
</organism>
<dbReference type="EMBL" id="CASHTH010000623">
    <property type="protein sequence ID" value="CAI8005632.1"/>
    <property type="molecule type" value="Genomic_DNA"/>
</dbReference>
<reference evidence="2" key="1">
    <citation type="submission" date="2023-03" db="EMBL/GenBank/DDBJ databases">
        <authorList>
            <person name="Steffen K."/>
            <person name="Cardenas P."/>
        </authorList>
    </citation>
    <scope>NUCLEOTIDE SEQUENCE</scope>
</reference>
<accession>A0AA35R746</accession>
<evidence type="ECO:0000256" key="1">
    <source>
        <dbReference type="SAM" id="MobiDB-lite"/>
    </source>
</evidence>
<sequence>VVNFRDPAYRARLEISDITIQSTNPEWNPATLAHTRYKTTDEESVIIYKMCNIGNVKLEGWVVDDEEGKEGGEGAGGGGGGEEKVMEEGSEGGSGGKSKTEDAKVKLRLIAGETNIRFTLKRRIEDCSVLHSRVVVRLGDVMWVLSRSQLQAVSRLVQTLMTAAVLTAQRQREEREALLGDDSGSISGESLASEEGWSSVAGDDRQRRKKSSSPKNSRKKSEAKLEKRRGKSKGLSQKEREAKQKMYEYRSGLANMPAYDVIQNSVHVQTGNIDLQFCDDSREEEDERENDGRPQSQRSTVESSLLVRLKEVQVDVYLDQPAGSGKHHWNRANDLILRNVRWSEALIKKASRTQHMDLPSVSLQYLHERGVVVRCADFTVDSLCNSSSVATETQLPLITSDKKTFNIPDDVHNPAFQMGLTLYFYPEEYGTKFLIPRPNLYVHLTPVHATLHQTSLVWIMDFLHGVLATVNLDLALSVHSESKAFMVRREREREWRETLE</sequence>
<protein>
    <submittedName>
        <fullName evidence="2">UHRF1-binding protein 1-like</fullName>
    </submittedName>
</protein>
<dbReference type="PANTHER" id="PTHR22774">
    <property type="entry name" value="CHOREIN N-TERMINAL DOMAIN-CONTAINING PROTEIN"/>
    <property type="match status" value="1"/>
</dbReference>
<feature type="region of interest" description="Disordered" evidence="1">
    <location>
        <begin position="176"/>
        <end position="241"/>
    </location>
</feature>
<keyword evidence="3" id="KW-1185">Reference proteome</keyword>
<feature type="region of interest" description="Disordered" evidence="1">
    <location>
        <begin position="64"/>
        <end position="100"/>
    </location>
</feature>
<evidence type="ECO:0000313" key="3">
    <source>
        <dbReference type="Proteomes" id="UP001174909"/>
    </source>
</evidence>
<comment type="caution">
    <text evidence="2">The sequence shown here is derived from an EMBL/GenBank/DDBJ whole genome shotgun (WGS) entry which is preliminary data.</text>
</comment>
<feature type="compositionally biased region" description="Basic residues" evidence="1">
    <location>
        <begin position="207"/>
        <end position="218"/>
    </location>
</feature>